<dbReference type="InterPro" id="IPR050482">
    <property type="entry name" value="Sensor_HK_TwoCompSys"/>
</dbReference>
<reference evidence="12 13" key="1">
    <citation type="submission" date="2018-06" db="EMBL/GenBank/DDBJ databases">
        <title>Genomic Encyclopedia of Type Strains, Phase IV (KMG-IV): sequencing the most valuable type-strain genomes for metagenomic binning, comparative biology and taxonomic classification.</title>
        <authorList>
            <person name="Goeker M."/>
        </authorList>
    </citation>
    <scope>NUCLEOTIDE SEQUENCE [LARGE SCALE GENOMIC DNA]</scope>
    <source>
        <strain evidence="12 13">DSM 25532</strain>
    </source>
</reference>
<dbReference type="SUPFAM" id="SSF55874">
    <property type="entry name" value="ATPase domain of HSP90 chaperone/DNA topoisomerase II/histidine kinase"/>
    <property type="match status" value="1"/>
</dbReference>
<feature type="transmembrane region" description="Helical" evidence="9">
    <location>
        <begin position="435"/>
        <end position="455"/>
    </location>
</feature>
<dbReference type="Gene3D" id="3.30.565.10">
    <property type="entry name" value="Histidine kinase-like ATPase, C-terminal domain"/>
    <property type="match status" value="1"/>
</dbReference>
<dbReference type="CDD" id="cd16917">
    <property type="entry name" value="HATPase_UhpB-NarQ-NarX-like"/>
    <property type="match status" value="1"/>
</dbReference>
<evidence type="ECO:0000259" key="11">
    <source>
        <dbReference type="Pfam" id="PF07730"/>
    </source>
</evidence>
<feature type="domain" description="Histidine kinase/HSP90-like ATPase" evidence="10">
    <location>
        <begin position="585"/>
        <end position="673"/>
    </location>
</feature>
<sequence>MGRDSARPVRRFLCEMNRLPDCFFWILLLLALMAGNAHAQLSWQMMEPLAIAPPAKAGRQIIRLNEPVSAKRLRISLTLQASAPGPSSCTVRFLATTDGNPSSGSAWRPMFPSNFGASQGSLARSGDGIELRNFMDATQLGVDAGLPANDITGLAIDIRSLDGTPSDLRMPSLRVERATTLTTNVALGCPVQITSQGSHAVSAGFLTDGQLDDVVSLNSTRKFTVDLKQHRNLDHVSIRLRSTAMGRATTPAMRLEVYDSNQDGALPIWRSDARAQAISSVVSNDSLVLIRATGGEGTFAGRYLKLSAVEEQAVLEVTEMEAYEIMVPLGVVMTAQGRSTRATTSLTVPAGATWMTFAIEHPQPEDPVTLGRHWRILGFHDEWLAGTASAEVESRCPPPGEYEFQAQIRQSDGEWGDAKYRVPLIVPVPFWQRGGVLGTLVALAIILAAGLAWYIGRRIMARRVAELERRNALSNERARIARDMHDAVGSQLTQLAVLHEIVAEELALDDTARGRLKQLTDTARSSVAALDAVVWAVNPRNDNLANMAGYLTQVAREYLTPMGIVCRQDVPNEWPEKIVSSHVRHEIHLAFREALQNVVKHAQATEVALTLRHTDGRFTATIADNGKGLPGNLEGMEKNGLDNMRQRLASLGGHCRVQDRPGGGTLVELQVPL</sequence>
<gene>
    <name evidence="12" type="ORF">DES53_11864</name>
</gene>
<keyword evidence="3" id="KW-0597">Phosphoprotein</keyword>
<evidence type="ECO:0000259" key="10">
    <source>
        <dbReference type="Pfam" id="PF02518"/>
    </source>
</evidence>
<dbReference type="EMBL" id="QNRR01000018">
    <property type="protein sequence ID" value="RBP36114.1"/>
    <property type="molecule type" value="Genomic_DNA"/>
</dbReference>
<dbReference type="Gene3D" id="2.60.40.10">
    <property type="entry name" value="Immunoglobulins"/>
    <property type="match status" value="1"/>
</dbReference>
<keyword evidence="7" id="KW-0067">ATP-binding</keyword>
<keyword evidence="9" id="KW-1133">Transmembrane helix</keyword>
<dbReference type="GO" id="GO:0046983">
    <property type="term" value="F:protein dimerization activity"/>
    <property type="evidence" value="ECO:0007669"/>
    <property type="project" value="InterPro"/>
</dbReference>
<keyword evidence="4" id="KW-0808">Transferase</keyword>
<evidence type="ECO:0000256" key="9">
    <source>
        <dbReference type="SAM" id="Phobius"/>
    </source>
</evidence>
<proteinExistence type="predicted"/>
<comment type="caution">
    <text evidence="12">The sequence shown here is derived from an EMBL/GenBank/DDBJ whole genome shotgun (WGS) entry which is preliminary data.</text>
</comment>
<accession>A0A366H489</accession>
<dbReference type="Proteomes" id="UP000253426">
    <property type="component" value="Unassembled WGS sequence"/>
</dbReference>
<dbReference type="Gene3D" id="1.20.5.1930">
    <property type="match status" value="1"/>
</dbReference>
<keyword evidence="9" id="KW-0812">Transmembrane</keyword>
<evidence type="ECO:0000256" key="3">
    <source>
        <dbReference type="ARBA" id="ARBA00022553"/>
    </source>
</evidence>
<protein>
    <recommendedName>
        <fullName evidence="2">histidine kinase</fullName>
        <ecNumber evidence="2">2.7.13.3</ecNumber>
    </recommendedName>
</protein>
<dbReference type="InterPro" id="IPR003594">
    <property type="entry name" value="HATPase_dom"/>
</dbReference>
<keyword evidence="5" id="KW-0547">Nucleotide-binding</keyword>
<feature type="domain" description="Signal transduction histidine kinase subgroup 3 dimerisation and phosphoacceptor" evidence="11">
    <location>
        <begin position="476"/>
        <end position="540"/>
    </location>
</feature>
<dbReference type="AlphaFoldDB" id="A0A366H489"/>
<keyword evidence="8" id="KW-0902">Two-component regulatory system</keyword>
<dbReference type="InterPro" id="IPR036890">
    <property type="entry name" value="HATPase_C_sf"/>
</dbReference>
<dbReference type="Pfam" id="PF07730">
    <property type="entry name" value="HisKA_3"/>
    <property type="match status" value="1"/>
</dbReference>
<dbReference type="PANTHER" id="PTHR24421:SF10">
    <property type="entry name" value="NITRATE_NITRITE SENSOR PROTEIN NARQ"/>
    <property type="match status" value="1"/>
</dbReference>
<dbReference type="EC" id="2.7.13.3" evidence="2"/>
<dbReference type="Pfam" id="PF02518">
    <property type="entry name" value="HATPase_c"/>
    <property type="match status" value="1"/>
</dbReference>
<name>A0A366H489_9BACT</name>
<evidence type="ECO:0000313" key="12">
    <source>
        <dbReference type="EMBL" id="RBP36114.1"/>
    </source>
</evidence>
<evidence type="ECO:0000256" key="6">
    <source>
        <dbReference type="ARBA" id="ARBA00022777"/>
    </source>
</evidence>
<dbReference type="PANTHER" id="PTHR24421">
    <property type="entry name" value="NITRATE/NITRITE SENSOR PROTEIN NARX-RELATED"/>
    <property type="match status" value="1"/>
</dbReference>
<dbReference type="GO" id="GO:0005524">
    <property type="term" value="F:ATP binding"/>
    <property type="evidence" value="ECO:0007669"/>
    <property type="project" value="UniProtKB-KW"/>
</dbReference>
<dbReference type="InterPro" id="IPR011712">
    <property type="entry name" value="Sig_transdc_His_kin_sub3_dim/P"/>
</dbReference>
<dbReference type="Gene3D" id="2.60.120.260">
    <property type="entry name" value="Galactose-binding domain-like"/>
    <property type="match status" value="1"/>
</dbReference>
<evidence type="ECO:0000313" key="13">
    <source>
        <dbReference type="Proteomes" id="UP000253426"/>
    </source>
</evidence>
<dbReference type="InterPro" id="IPR013783">
    <property type="entry name" value="Ig-like_fold"/>
</dbReference>
<evidence type="ECO:0000256" key="8">
    <source>
        <dbReference type="ARBA" id="ARBA00023012"/>
    </source>
</evidence>
<dbReference type="GO" id="GO:0000155">
    <property type="term" value="F:phosphorelay sensor kinase activity"/>
    <property type="evidence" value="ECO:0007669"/>
    <property type="project" value="InterPro"/>
</dbReference>
<dbReference type="InterPro" id="IPR008979">
    <property type="entry name" value="Galactose-bd-like_sf"/>
</dbReference>
<dbReference type="SUPFAM" id="SSF49785">
    <property type="entry name" value="Galactose-binding domain-like"/>
    <property type="match status" value="1"/>
</dbReference>
<keyword evidence="6 12" id="KW-0418">Kinase</keyword>
<dbReference type="GO" id="GO:0016020">
    <property type="term" value="C:membrane"/>
    <property type="evidence" value="ECO:0007669"/>
    <property type="project" value="InterPro"/>
</dbReference>
<organism evidence="12 13">
    <name type="scientific">Roseimicrobium gellanilyticum</name>
    <dbReference type="NCBI Taxonomy" id="748857"/>
    <lineage>
        <taxon>Bacteria</taxon>
        <taxon>Pseudomonadati</taxon>
        <taxon>Verrucomicrobiota</taxon>
        <taxon>Verrucomicrobiia</taxon>
        <taxon>Verrucomicrobiales</taxon>
        <taxon>Verrucomicrobiaceae</taxon>
        <taxon>Roseimicrobium</taxon>
    </lineage>
</organism>
<evidence type="ECO:0000256" key="1">
    <source>
        <dbReference type="ARBA" id="ARBA00000085"/>
    </source>
</evidence>
<evidence type="ECO:0000256" key="5">
    <source>
        <dbReference type="ARBA" id="ARBA00022741"/>
    </source>
</evidence>
<comment type="catalytic activity">
    <reaction evidence="1">
        <text>ATP + protein L-histidine = ADP + protein N-phospho-L-histidine.</text>
        <dbReference type="EC" id="2.7.13.3"/>
    </reaction>
</comment>
<evidence type="ECO:0000256" key="7">
    <source>
        <dbReference type="ARBA" id="ARBA00022840"/>
    </source>
</evidence>
<keyword evidence="13" id="KW-1185">Reference proteome</keyword>
<evidence type="ECO:0000256" key="4">
    <source>
        <dbReference type="ARBA" id="ARBA00022679"/>
    </source>
</evidence>
<evidence type="ECO:0000256" key="2">
    <source>
        <dbReference type="ARBA" id="ARBA00012438"/>
    </source>
</evidence>
<keyword evidence="9" id="KW-0472">Membrane</keyword>